<gene>
    <name evidence="5" type="ORF">ACFFH4_09730</name>
</gene>
<dbReference type="CDD" id="cd19157">
    <property type="entry name" value="AKR_AKR5G1-3"/>
    <property type="match status" value="1"/>
</dbReference>
<dbReference type="PROSITE" id="PS00063">
    <property type="entry name" value="ALDOKETO_REDUCTASE_3"/>
    <property type="match status" value="1"/>
</dbReference>
<dbReference type="PANTHER" id="PTHR43827:SF3">
    <property type="entry name" value="NADP-DEPENDENT OXIDOREDUCTASE DOMAIN-CONTAINING PROTEIN"/>
    <property type="match status" value="1"/>
</dbReference>
<keyword evidence="2" id="KW-0521">NADP</keyword>
<dbReference type="Proteomes" id="UP001589833">
    <property type="component" value="Unassembled WGS sequence"/>
</dbReference>
<dbReference type="InterPro" id="IPR020471">
    <property type="entry name" value="AKR"/>
</dbReference>
<evidence type="ECO:0000313" key="5">
    <source>
        <dbReference type="EMBL" id="MFC0559326.1"/>
    </source>
</evidence>
<evidence type="ECO:0000313" key="6">
    <source>
        <dbReference type="Proteomes" id="UP001589833"/>
    </source>
</evidence>
<reference evidence="5 6" key="1">
    <citation type="submission" date="2024-09" db="EMBL/GenBank/DDBJ databases">
        <authorList>
            <person name="Sun Q."/>
            <person name="Mori K."/>
        </authorList>
    </citation>
    <scope>NUCLEOTIDE SEQUENCE [LARGE SCALE GENOMIC DNA]</scope>
    <source>
        <strain evidence="5 6">NCAIM B.02301</strain>
    </source>
</reference>
<dbReference type="InterPro" id="IPR036812">
    <property type="entry name" value="NAD(P)_OxRdtase_dom_sf"/>
</dbReference>
<feature type="domain" description="NADP-dependent oxidoreductase" evidence="4">
    <location>
        <begin position="25"/>
        <end position="263"/>
    </location>
</feature>
<keyword evidence="3" id="KW-0560">Oxidoreductase</keyword>
<keyword evidence="6" id="KW-1185">Reference proteome</keyword>
<accession>A0ABV6NFA6</accession>
<dbReference type="RefSeq" id="WP_273841812.1">
    <property type="nucleotide sequence ID" value="NZ_JAQQWT010000004.1"/>
</dbReference>
<evidence type="ECO:0000256" key="1">
    <source>
        <dbReference type="ARBA" id="ARBA00007905"/>
    </source>
</evidence>
<dbReference type="SUPFAM" id="SSF51430">
    <property type="entry name" value="NAD(P)-linked oxidoreductase"/>
    <property type="match status" value="1"/>
</dbReference>
<comment type="similarity">
    <text evidence="1">Belongs to the aldo/keto reductase family.</text>
</comment>
<dbReference type="Pfam" id="PF00248">
    <property type="entry name" value="Aldo_ket_red"/>
    <property type="match status" value="1"/>
</dbReference>
<comment type="caution">
    <text evidence="5">The sequence shown here is derived from an EMBL/GenBank/DDBJ whole genome shotgun (WGS) entry which is preliminary data.</text>
</comment>
<protein>
    <submittedName>
        <fullName evidence="5">Aldo/keto reductase</fullName>
    </submittedName>
</protein>
<evidence type="ECO:0000256" key="3">
    <source>
        <dbReference type="ARBA" id="ARBA00023002"/>
    </source>
</evidence>
<dbReference type="InterPro" id="IPR023210">
    <property type="entry name" value="NADP_OxRdtase_dom"/>
</dbReference>
<proteinExistence type="inferred from homology"/>
<organism evidence="5 6">
    <name type="scientific">Halalkalibacter alkalisediminis</name>
    <dbReference type="NCBI Taxonomy" id="935616"/>
    <lineage>
        <taxon>Bacteria</taxon>
        <taxon>Bacillati</taxon>
        <taxon>Bacillota</taxon>
        <taxon>Bacilli</taxon>
        <taxon>Bacillales</taxon>
        <taxon>Bacillaceae</taxon>
        <taxon>Halalkalibacter</taxon>
    </lineage>
</organism>
<dbReference type="PRINTS" id="PR00069">
    <property type="entry name" value="ALDKETRDTASE"/>
</dbReference>
<evidence type="ECO:0000256" key="2">
    <source>
        <dbReference type="ARBA" id="ARBA00022857"/>
    </source>
</evidence>
<sequence length="278" mass="31342">MKNLQSTTTLHNGVNMPWLGLGVFKVQEGEEVVASVKAAIDAGYRSIDTAAIYQNEEGVGQAIAKASVPREDLFITSKVWNSNQGFDQTLAAFDETMGKLGLDYLDLYLIHWPVPAEGKFVDTWKALEKLYKDGRVRAIGVSNFQIHHLEELIANSEITPMVNQVEYHPRLTQTDLLAFCKQNKIQLEAWSPLMQGELLDEPTLVEIANNHQKSTAQVILRWDLQNGVVTIPKSVKPHRIVENADVFDFELTKEEMDRISALNQDKRVGPNPDEFNRV</sequence>
<dbReference type="InterPro" id="IPR044500">
    <property type="entry name" value="AKR5G"/>
</dbReference>
<dbReference type="Gene3D" id="3.20.20.100">
    <property type="entry name" value="NADP-dependent oxidoreductase domain"/>
    <property type="match status" value="1"/>
</dbReference>
<dbReference type="InterPro" id="IPR018170">
    <property type="entry name" value="Aldo/ket_reductase_CS"/>
</dbReference>
<dbReference type="PIRSF" id="PIRSF000097">
    <property type="entry name" value="AKR"/>
    <property type="match status" value="1"/>
</dbReference>
<name>A0ABV6NFA6_9BACI</name>
<dbReference type="PROSITE" id="PS00062">
    <property type="entry name" value="ALDOKETO_REDUCTASE_2"/>
    <property type="match status" value="1"/>
</dbReference>
<dbReference type="PANTHER" id="PTHR43827">
    <property type="entry name" value="2,5-DIKETO-D-GLUCONIC ACID REDUCTASE"/>
    <property type="match status" value="1"/>
</dbReference>
<evidence type="ECO:0000259" key="4">
    <source>
        <dbReference type="Pfam" id="PF00248"/>
    </source>
</evidence>
<dbReference type="EMBL" id="JBHLTR010000013">
    <property type="protein sequence ID" value="MFC0559326.1"/>
    <property type="molecule type" value="Genomic_DNA"/>
</dbReference>
<dbReference type="PROSITE" id="PS00798">
    <property type="entry name" value="ALDOKETO_REDUCTASE_1"/>
    <property type="match status" value="1"/>
</dbReference>